<dbReference type="RefSeq" id="WP_124935538.1">
    <property type="nucleotide sequence ID" value="NZ_RJVQ01000001.1"/>
</dbReference>
<comment type="caution">
    <text evidence="4">The sequence shown here is derived from an EMBL/GenBank/DDBJ whole genome shotgun (WGS) entry which is preliminary data.</text>
</comment>
<name>A0A3N9TKG7_9VIBR</name>
<dbReference type="SMART" id="SM01119">
    <property type="entry name" value="D-ser_dehydrat"/>
    <property type="match status" value="1"/>
</dbReference>
<dbReference type="SUPFAM" id="SSF51419">
    <property type="entry name" value="PLP-binding barrel"/>
    <property type="match status" value="1"/>
</dbReference>
<dbReference type="EMBL" id="RJVQ01000001">
    <property type="protein sequence ID" value="RQW64888.1"/>
    <property type="molecule type" value="Genomic_DNA"/>
</dbReference>
<proteinExistence type="inferred from homology"/>
<dbReference type="OrthoDB" id="9811417at2"/>
<gene>
    <name evidence="4" type="ORF">EES38_02295</name>
</gene>
<dbReference type="Gene3D" id="2.40.37.20">
    <property type="entry name" value="D-serine dehydratase-like domain"/>
    <property type="match status" value="1"/>
</dbReference>
<dbReference type="Pfam" id="PF01168">
    <property type="entry name" value="Ala_racemase_N"/>
    <property type="match status" value="1"/>
</dbReference>
<evidence type="ECO:0000259" key="3">
    <source>
        <dbReference type="SMART" id="SM01119"/>
    </source>
</evidence>
<dbReference type="InterPro" id="IPR001608">
    <property type="entry name" value="Ala_racemase_N"/>
</dbReference>
<evidence type="ECO:0000256" key="2">
    <source>
        <dbReference type="ARBA" id="ARBA00023239"/>
    </source>
</evidence>
<dbReference type="GO" id="GO:0016829">
    <property type="term" value="F:lyase activity"/>
    <property type="evidence" value="ECO:0007669"/>
    <property type="project" value="UniProtKB-KW"/>
</dbReference>
<evidence type="ECO:0000256" key="1">
    <source>
        <dbReference type="ARBA" id="ARBA00005323"/>
    </source>
</evidence>
<reference evidence="4 5" key="1">
    <citation type="submission" date="2018-11" db="EMBL/GenBank/DDBJ databases">
        <title>Vibrio LJC006 sp. nov., isolated from seawater during the bloom of the enteromorpha.</title>
        <authorList>
            <person name="Liang J."/>
        </authorList>
    </citation>
    <scope>NUCLEOTIDE SEQUENCE [LARGE SCALE GENOMIC DNA]</scope>
    <source>
        <strain evidence="4 5">LJC006</strain>
    </source>
</reference>
<keyword evidence="2" id="KW-0456">Lyase</keyword>
<evidence type="ECO:0000313" key="5">
    <source>
        <dbReference type="Proteomes" id="UP000281112"/>
    </source>
</evidence>
<dbReference type="InterPro" id="IPR051466">
    <property type="entry name" value="D-amino_acid_metab_enzyme"/>
</dbReference>
<dbReference type="Gene3D" id="3.20.20.10">
    <property type="entry name" value="Alanine racemase"/>
    <property type="match status" value="1"/>
</dbReference>
<organism evidence="4 5">
    <name type="scientific">Vibrio viridaestus</name>
    <dbReference type="NCBI Taxonomy" id="2487322"/>
    <lineage>
        <taxon>Bacteria</taxon>
        <taxon>Pseudomonadati</taxon>
        <taxon>Pseudomonadota</taxon>
        <taxon>Gammaproteobacteria</taxon>
        <taxon>Vibrionales</taxon>
        <taxon>Vibrionaceae</taxon>
        <taxon>Vibrio</taxon>
    </lineage>
</organism>
<dbReference type="PANTHER" id="PTHR28004:SF8">
    <property type="entry name" value="D-SERINE DEAMINASE"/>
    <property type="match status" value="1"/>
</dbReference>
<accession>A0A3N9TKG7</accession>
<dbReference type="Proteomes" id="UP000281112">
    <property type="component" value="Unassembled WGS sequence"/>
</dbReference>
<dbReference type="AlphaFoldDB" id="A0A3N9TKG7"/>
<dbReference type="InterPro" id="IPR026956">
    <property type="entry name" value="D-ser_dehydrat-like_dom"/>
</dbReference>
<dbReference type="InterPro" id="IPR029066">
    <property type="entry name" value="PLP-binding_barrel"/>
</dbReference>
<evidence type="ECO:0000313" key="4">
    <source>
        <dbReference type="EMBL" id="RQW64888.1"/>
    </source>
</evidence>
<protein>
    <submittedName>
        <fullName evidence="4">Amino acid deaminase</fullName>
    </submittedName>
</protein>
<dbReference type="PANTHER" id="PTHR28004">
    <property type="entry name" value="ZGC:162816-RELATED"/>
    <property type="match status" value="1"/>
</dbReference>
<dbReference type="InterPro" id="IPR042208">
    <property type="entry name" value="D-ser_dehydrat-like_sf"/>
</dbReference>
<dbReference type="Pfam" id="PF14031">
    <property type="entry name" value="D-ser_dehydrat"/>
    <property type="match status" value="1"/>
</dbReference>
<feature type="domain" description="D-serine dehydratase-like" evidence="3">
    <location>
        <begin position="294"/>
        <end position="392"/>
    </location>
</feature>
<sequence>MLDREFPLGTKGIAVALEQYSLRNDAISLPCAVIDESTMTSNIQWMQSFSEQFNTQLCPHGKTTMVPEIFKRQLAAGAWGITVASPAQAEVALSAGAEHIIIANQIVGRGTARHLARLIKDSSATLYSCVDSIEQLKQLENIAQEENVKFPLLIELGIKSGRCGCRTQEQASELAEMIRQSANLDLMGVELYEGVVNGENAAENVRTFLDRALLFTERLIKHHQVTMPILTGSGSAWYDVVATTFADRNDINVVLRPGCYVVQDSGIYAKAKEDIEKRLVGSKNACSVVNLKSCLEVWASVISTPEQGKAIIGAGKRDMAYDVGLPVILRIIRDGNEIEIKSGTSLKGVHIMDQHYFVQDDGSQLRVGDIVVLGTSHPCLTFDKWRFIAFRDAEDNITNWYPTYF</sequence>
<keyword evidence="5" id="KW-1185">Reference proteome</keyword>
<comment type="similarity">
    <text evidence="1">Belongs to the DSD1 family.</text>
</comment>